<comment type="cofactor">
    <cofactor evidence="3">
        <name>Zn(2+)</name>
        <dbReference type="ChEBI" id="CHEBI:29105"/>
    </cofactor>
    <text evidence="3">Binds 2 Zn(2+) ions per subunit.</text>
</comment>
<keyword evidence="2 5" id="KW-0378">Hydrolase</keyword>
<dbReference type="SUPFAM" id="SSF53187">
    <property type="entry name" value="Zn-dependent exopeptidases"/>
    <property type="match status" value="1"/>
</dbReference>
<dbReference type="InterPro" id="IPR036264">
    <property type="entry name" value="Bact_exopeptidase_dim_dom"/>
</dbReference>
<dbReference type="Gene3D" id="3.30.70.360">
    <property type="match status" value="1"/>
</dbReference>
<feature type="binding site" evidence="3">
    <location>
        <position position="203"/>
    </location>
    <ligand>
        <name>Zn(2+)</name>
        <dbReference type="ChEBI" id="CHEBI:29105"/>
        <label>1</label>
    </ligand>
</feature>
<name>A0A1I2U672_9BACL</name>
<comment type="similarity">
    <text evidence="1">Belongs to the peptidase M20 family.</text>
</comment>
<feature type="binding site" evidence="3">
    <location>
        <position position="396"/>
    </location>
    <ligand>
        <name>Zn(2+)</name>
        <dbReference type="ChEBI" id="CHEBI:29105"/>
        <label>2</label>
    </ligand>
</feature>
<dbReference type="CDD" id="cd03884">
    <property type="entry name" value="M20_bAS"/>
    <property type="match status" value="1"/>
</dbReference>
<dbReference type="GO" id="GO:0046872">
    <property type="term" value="F:metal ion binding"/>
    <property type="evidence" value="ECO:0007669"/>
    <property type="project" value="UniProtKB-KW"/>
</dbReference>
<reference evidence="6" key="1">
    <citation type="submission" date="2016-10" db="EMBL/GenBank/DDBJ databases">
        <authorList>
            <person name="Varghese N."/>
            <person name="Submissions S."/>
        </authorList>
    </citation>
    <scope>NUCLEOTIDE SEQUENCE [LARGE SCALE GENOMIC DNA]</scope>
    <source>
        <strain evidence="6">ATCC 700379</strain>
    </source>
</reference>
<evidence type="ECO:0000256" key="1">
    <source>
        <dbReference type="ARBA" id="ARBA00006153"/>
    </source>
</evidence>
<dbReference type="PANTHER" id="PTHR32494:SF5">
    <property type="entry name" value="ALLANTOATE AMIDOHYDROLASE"/>
    <property type="match status" value="1"/>
</dbReference>
<dbReference type="AlphaFoldDB" id="A0A1I2U672"/>
<keyword evidence="6" id="KW-1185">Reference proteome</keyword>
<evidence type="ECO:0000256" key="4">
    <source>
        <dbReference type="PIRSR" id="PIRSR001235-2"/>
    </source>
</evidence>
<dbReference type="PANTHER" id="PTHR32494">
    <property type="entry name" value="ALLANTOATE DEIMINASE-RELATED"/>
    <property type="match status" value="1"/>
</dbReference>
<dbReference type="Pfam" id="PF01546">
    <property type="entry name" value="Peptidase_M20"/>
    <property type="match status" value="1"/>
</dbReference>
<feature type="binding site" evidence="3">
    <location>
        <position position="102"/>
    </location>
    <ligand>
        <name>Zn(2+)</name>
        <dbReference type="ChEBI" id="CHEBI:29105"/>
        <label>1</label>
    </ligand>
</feature>
<feature type="binding site" evidence="3">
    <location>
        <position position="91"/>
    </location>
    <ligand>
        <name>Zn(2+)</name>
        <dbReference type="ChEBI" id="CHEBI:29105"/>
        <label>1</label>
    </ligand>
</feature>
<dbReference type="NCBIfam" id="TIGR01879">
    <property type="entry name" value="hydantase"/>
    <property type="match status" value="1"/>
</dbReference>
<keyword evidence="3" id="KW-0862">Zinc</keyword>
<feature type="binding site" evidence="3">
    <location>
        <position position="137"/>
    </location>
    <ligand>
        <name>Zn(2+)</name>
        <dbReference type="ChEBI" id="CHEBI:29105"/>
        <label>2</label>
    </ligand>
</feature>
<protein>
    <submittedName>
        <fullName evidence="5">N-carbamoyl-L-amino-acid hydrolase</fullName>
    </submittedName>
</protein>
<sequence length="426" mass="46674">MTYKTPQNLYPVTVNEERIAKNIQNLAQFGMNKGGGIDRSLGSKADIQAREWLKKLWETELQATVAVDPAANLWAECAGKETLKPIVLGSHHDAVANGGKYDGAVGVLLATEVVQSLKEAGYKLRHPIKIVSFSAEEPNPYNISTLGSRLITGVLDSKQVGEATHAYTHEKLSETLKRLGGDVANIANHLLTDHDVGAFLECHIEQGRRLLDNGLSLAVVSTITGIYREEITIYGEANHAGTTVMENRHDALLAGAELSLAVEQAVIKQRRSDVVGTVGHFEIYPNSANIIPGLAHLTLEMRVSNDQVLKELLVQLADKFAEIENKRQIIIKRRIILDQKAVPMDPMIRETLQQSIKATGDSYLDLPSMAGHDSVHMVPIAKTGMLFVPSLEGKSHCPEEETRIEDIVKAGNVLIRTVIALDKELD</sequence>
<dbReference type="SUPFAM" id="SSF55031">
    <property type="entry name" value="Bacterial exopeptidase dimerisation domain"/>
    <property type="match status" value="1"/>
</dbReference>
<keyword evidence="3" id="KW-0479">Metal-binding</keyword>
<evidence type="ECO:0000313" key="5">
    <source>
        <dbReference type="EMBL" id="SFG70356.1"/>
    </source>
</evidence>
<dbReference type="EMBL" id="FOOY01000018">
    <property type="protein sequence ID" value="SFG70356.1"/>
    <property type="molecule type" value="Genomic_DNA"/>
</dbReference>
<organism evidence="5 6">
    <name type="scientific">Sporolactobacillus nakayamae</name>
    <dbReference type="NCBI Taxonomy" id="269670"/>
    <lineage>
        <taxon>Bacteria</taxon>
        <taxon>Bacillati</taxon>
        <taxon>Bacillota</taxon>
        <taxon>Bacilli</taxon>
        <taxon>Bacillales</taxon>
        <taxon>Sporolactobacillaceae</taxon>
        <taxon>Sporolactobacillus</taxon>
    </lineage>
</organism>
<feature type="binding site" evidence="4">
    <location>
        <position position="289"/>
    </location>
    <ligand>
        <name>allantoate</name>
        <dbReference type="ChEBI" id="CHEBI:17536"/>
    </ligand>
</feature>
<dbReference type="Proteomes" id="UP000198752">
    <property type="component" value="Unassembled WGS sequence"/>
</dbReference>
<evidence type="ECO:0000256" key="2">
    <source>
        <dbReference type="ARBA" id="ARBA00022801"/>
    </source>
</evidence>
<gene>
    <name evidence="5" type="ORF">SAMN02982927_02492</name>
</gene>
<dbReference type="InterPro" id="IPR010158">
    <property type="entry name" value="Amidase_Cbmase"/>
</dbReference>
<dbReference type="PIRSF" id="PIRSF001235">
    <property type="entry name" value="Amidase_carbamoylase"/>
    <property type="match status" value="1"/>
</dbReference>
<accession>A0A1I2U672</accession>
<feature type="binding site" evidence="3">
    <location>
        <position position="102"/>
    </location>
    <ligand>
        <name>Zn(2+)</name>
        <dbReference type="ChEBI" id="CHEBI:29105"/>
        <label>2</label>
    </ligand>
</feature>
<dbReference type="GO" id="GO:0016813">
    <property type="term" value="F:hydrolase activity, acting on carbon-nitrogen (but not peptide) bonds, in linear amidines"/>
    <property type="evidence" value="ECO:0007669"/>
    <property type="project" value="InterPro"/>
</dbReference>
<dbReference type="STRING" id="269670.SAMN02982927_02492"/>
<dbReference type="Gene3D" id="3.40.630.10">
    <property type="entry name" value="Zn peptidases"/>
    <property type="match status" value="1"/>
</dbReference>
<evidence type="ECO:0000313" key="6">
    <source>
        <dbReference type="Proteomes" id="UP000198752"/>
    </source>
</evidence>
<proteinExistence type="inferred from homology"/>
<dbReference type="InterPro" id="IPR002933">
    <property type="entry name" value="Peptidase_M20"/>
</dbReference>
<feature type="binding site" evidence="4">
    <location>
        <position position="228"/>
    </location>
    <ligand>
        <name>allantoate</name>
        <dbReference type="ChEBI" id="CHEBI:17536"/>
    </ligand>
</feature>
<dbReference type="RefSeq" id="WP_093673436.1">
    <property type="nucleotide sequence ID" value="NZ_FOOY01000018.1"/>
</dbReference>
<evidence type="ECO:0000256" key="3">
    <source>
        <dbReference type="PIRSR" id="PIRSR001235-1"/>
    </source>
</evidence>
<dbReference type="OrthoDB" id="9808195at2"/>
<feature type="binding site" evidence="4">
    <location>
        <position position="302"/>
    </location>
    <ligand>
        <name>allantoate</name>
        <dbReference type="ChEBI" id="CHEBI:17536"/>
    </ligand>
</feature>